<dbReference type="Pfam" id="PF11303">
    <property type="entry name" value="DUF3105"/>
    <property type="match status" value="1"/>
</dbReference>
<evidence type="ECO:0000313" key="2">
    <source>
        <dbReference type="EMBL" id="GFG33615.1"/>
    </source>
</evidence>
<dbReference type="GO" id="GO:0005737">
    <property type="term" value="C:cytoplasm"/>
    <property type="evidence" value="ECO:0007669"/>
    <property type="project" value="TreeGrafter"/>
</dbReference>
<organism evidence="2 3">
    <name type="scientific">Coptotermes formosanus</name>
    <name type="common">Formosan subterranean termite</name>
    <dbReference type="NCBI Taxonomy" id="36987"/>
    <lineage>
        <taxon>Eukaryota</taxon>
        <taxon>Metazoa</taxon>
        <taxon>Ecdysozoa</taxon>
        <taxon>Arthropoda</taxon>
        <taxon>Hexapoda</taxon>
        <taxon>Insecta</taxon>
        <taxon>Pterygota</taxon>
        <taxon>Neoptera</taxon>
        <taxon>Polyneoptera</taxon>
        <taxon>Dictyoptera</taxon>
        <taxon>Blattodea</taxon>
        <taxon>Blattoidea</taxon>
        <taxon>Termitoidae</taxon>
        <taxon>Rhinotermitidae</taxon>
        <taxon>Coptotermes</taxon>
    </lineage>
</organism>
<dbReference type="Proteomes" id="UP000502823">
    <property type="component" value="Unassembled WGS sequence"/>
</dbReference>
<proteinExistence type="predicted"/>
<comment type="caution">
    <text evidence="2">The sequence shown here is derived from an EMBL/GenBank/DDBJ whole genome shotgun (WGS) entry which is preliminary data.</text>
</comment>
<dbReference type="PANTHER" id="PTHR34179">
    <property type="entry name" value="TUMOR PROTEIN P53-INDUCIBLE PROTEIN 13"/>
    <property type="match status" value="1"/>
</dbReference>
<dbReference type="AlphaFoldDB" id="A0A6L2PT57"/>
<dbReference type="InterPro" id="IPR021454">
    <property type="entry name" value="DUF3105"/>
</dbReference>
<accession>A0A6L2PT57</accession>
<evidence type="ECO:0008006" key="4">
    <source>
        <dbReference type="Google" id="ProtNLM"/>
    </source>
</evidence>
<reference evidence="3" key="1">
    <citation type="submission" date="2020-01" db="EMBL/GenBank/DDBJ databases">
        <title>Draft genome sequence of the Termite Coptotermes fromosanus.</title>
        <authorList>
            <person name="Itakura S."/>
            <person name="Yosikawa Y."/>
            <person name="Umezawa K."/>
        </authorList>
    </citation>
    <scope>NUCLEOTIDE SEQUENCE [LARGE SCALE GENOMIC DNA]</scope>
</reference>
<evidence type="ECO:0000313" key="3">
    <source>
        <dbReference type="Proteomes" id="UP000502823"/>
    </source>
</evidence>
<dbReference type="OrthoDB" id="5960270at2759"/>
<gene>
    <name evidence="2" type="ORF">Cfor_03377</name>
</gene>
<dbReference type="EMBL" id="BLKM01008408">
    <property type="protein sequence ID" value="GFG33615.1"/>
    <property type="molecule type" value="Genomic_DNA"/>
</dbReference>
<dbReference type="InParanoid" id="A0A6L2PT57"/>
<protein>
    <recommendedName>
        <fullName evidence="4">DUF3105 domain-containing protein</fullName>
    </recommendedName>
</protein>
<feature type="signal peptide" evidence="1">
    <location>
        <begin position="1"/>
        <end position="16"/>
    </location>
</feature>
<dbReference type="FunCoup" id="A0A6L2PT57">
    <property type="interactions" value="154"/>
</dbReference>
<dbReference type="PANTHER" id="PTHR34179:SF1">
    <property type="entry name" value="TUMOR PROTEIN P53-INDUCIBLE PROTEIN 13"/>
    <property type="match status" value="1"/>
</dbReference>
<name>A0A6L2PT57_COPFO</name>
<sequence>MYVFVSFAILAAVAYGQFQQPLTEPPEIPWTGRWMPHPPSSEHTNIHDPEHAVRMGVVTTECDDAKTNLTLDWDYSPADYTCYNYNRKYLPDKRIKPILECENIPKYYSARHECMNKSIHYASAIPTFGTHRPLWPRYGEYKFVPRQRWVHNLEHGAVVMLYHPCANQLEVDRLRYLVVNCLRRHVITPLTLLDEERPLALVTWGCRLTMSTVQAGIITNFIKQHALRGPEQISRDGQYDLNLKVPAEVLTDLDDSVLCPRS</sequence>
<feature type="chain" id="PRO_5027041240" description="DUF3105 domain-containing protein" evidence="1">
    <location>
        <begin position="17"/>
        <end position="262"/>
    </location>
</feature>
<keyword evidence="1" id="KW-0732">Signal</keyword>
<keyword evidence="3" id="KW-1185">Reference proteome</keyword>
<evidence type="ECO:0000256" key="1">
    <source>
        <dbReference type="SAM" id="SignalP"/>
    </source>
</evidence>